<dbReference type="PANTHER" id="PTHR43155">
    <property type="entry name" value="CYCLIC DI-GMP PHOSPHODIESTERASE PA4108-RELATED"/>
    <property type="match status" value="1"/>
</dbReference>
<dbReference type="InterPro" id="IPR003607">
    <property type="entry name" value="HD/PDEase_dom"/>
</dbReference>
<evidence type="ECO:0000313" key="3">
    <source>
        <dbReference type="EMBL" id="TBL75062.1"/>
    </source>
</evidence>
<dbReference type="PROSITE" id="PS51832">
    <property type="entry name" value="HD_GYP"/>
    <property type="match status" value="1"/>
</dbReference>
<dbReference type="Gene3D" id="1.10.3210.10">
    <property type="entry name" value="Hypothetical protein af1432"/>
    <property type="match status" value="1"/>
</dbReference>
<evidence type="ECO:0000259" key="2">
    <source>
        <dbReference type="PROSITE" id="PS51832"/>
    </source>
</evidence>
<dbReference type="SMART" id="SM00471">
    <property type="entry name" value="HDc"/>
    <property type="match status" value="1"/>
</dbReference>
<dbReference type="PANTHER" id="PTHR43155:SF2">
    <property type="entry name" value="CYCLIC DI-GMP PHOSPHODIESTERASE PA4108"/>
    <property type="match status" value="1"/>
</dbReference>
<dbReference type="PROSITE" id="PS51831">
    <property type="entry name" value="HD"/>
    <property type="match status" value="1"/>
</dbReference>
<dbReference type="InterPro" id="IPR006675">
    <property type="entry name" value="HDIG_dom"/>
</dbReference>
<evidence type="ECO:0000313" key="4">
    <source>
        <dbReference type="Proteomes" id="UP000293142"/>
    </source>
</evidence>
<dbReference type="NCBIfam" id="TIGR00277">
    <property type="entry name" value="HDIG"/>
    <property type="match status" value="1"/>
</dbReference>
<proteinExistence type="predicted"/>
<name>A0A4Q9DLY4_9BACL</name>
<sequence>MPDYMLMKNLRRHHEETYYHSLRVSHLAFQLACHAGTDLGTRLAAVRAGLLHDIGKLHVPESILAKPGRLSADEYDRVKGHVNSGAVMLKELGCDSLIVDAVLGHHEREDGSGYPAGTRRNGVLAQIVAVCDVYDAMSEPRDYKPSMGNKKVLDRMLRGELGALRMDFVELLYGVVCEPIASKRKYR</sequence>
<evidence type="ECO:0000259" key="1">
    <source>
        <dbReference type="PROSITE" id="PS51831"/>
    </source>
</evidence>
<feature type="domain" description="HD" evidence="1">
    <location>
        <begin position="17"/>
        <end position="137"/>
    </location>
</feature>
<reference evidence="3 4" key="1">
    <citation type="submission" date="2019-02" db="EMBL/GenBank/DDBJ databases">
        <title>Paenibacillus sp. nov., isolated from surface-sterilized tissue of Thalictrum simplex L.</title>
        <authorList>
            <person name="Tuo L."/>
        </authorList>
    </citation>
    <scope>NUCLEOTIDE SEQUENCE [LARGE SCALE GENOMIC DNA]</scope>
    <source>
        <strain evidence="3 4">N2SHLJ1</strain>
    </source>
</reference>
<dbReference type="EMBL" id="SIRE01000018">
    <property type="protein sequence ID" value="TBL75062.1"/>
    <property type="molecule type" value="Genomic_DNA"/>
</dbReference>
<accession>A0A4Q9DLY4</accession>
<organism evidence="3 4">
    <name type="scientific">Paenibacillus thalictri</name>
    <dbReference type="NCBI Taxonomy" id="2527873"/>
    <lineage>
        <taxon>Bacteria</taxon>
        <taxon>Bacillati</taxon>
        <taxon>Bacillota</taxon>
        <taxon>Bacilli</taxon>
        <taxon>Bacillales</taxon>
        <taxon>Paenibacillaceae</taxon>
        <taxon>Paenibacillus</taxon>
    </lineage>
</organism>
<keyword evidence="4" id="KW-1185">Reference proteome</keyword>
<dbReference type="SUPFAM" id="SSF109604">
    <property type="entry name" value="HD-domain/PDEase-like"/>
    <property type="match status" value="1"/>
</dbReference>
<dbReference type="Pfam" id="PF13487">
    <property type="entry name" value="HD_5"/>
    <property type="match status" value="1"/>
</dbReference>
<dbReference type="OrthoDB" id="9759601at2"/>
<dbReference type="CDD" id="cd00077">
    <property type="entry name" value="HDc"/>
    <property type="match status" value="1"/>
</dbReference>
<dbReference type="RefSeq" id="WP_131015957.1">
    <property type="nucleotide sequence ID" value="NZ_SIRE01000018.1"/>
</dbReference>
<gene>
    <name evidence="3" type="ORF">EYB31_23915</name>
</gene>
<dbReference type="Proteomes" id="UP000293142">
    <property type="component" value="Unassembled WGS sequence"/>
</dbReference>
<comment type="caution">
    <text evidence="3">The sequence shown here is derived from an EMBL/GenBank/DDBJ whole genome shotgun (WGS) entry which is preliminary data.</text>
</comment>
<dbReference type="AlphaFoldDB" id="A0A4Q9DLY4"/>
<feature type="domain" description="HD-GYP" evidence="2">
    <location>
        <begin position="1"/>
        <end position="187"/>
    </location>
</feature>
<protein>
    <submittedName>
        <fullName evidence="3">HD domain-containing protein</fullName>
    </submittedName>
</protein>
<dbReference type="InterPro" id="IPR006674">
    <property type="entry name" value="HD_domain"/>
</dbReference>
<dbReference type="InterPro" id="IPR037522">
    <property type="entry name" value="HD_GYP_dom"/>
</dbReference>